<accession>A0ABR2JTY1</accession>
<gene>
    <name evidence="4" type="ORF">M9Y10_004447</name>
</gene>
<dbReference type="SUPFAM" id="SSF55945">
    <property type="entry name" value="TATA-box binding protein-like"/>
    <property type="match status" value="2"/>
</dbReference>
<dbReference type="EMBL" id="JAPFFF010000010">
    <property type="protein sequence ID" value="KAK8881687.1"/>
    <property type="molecule type" value="Genomic_DNA"/>
</dbReference>
<evidence type="ECO:0008006" key="6">
    <source>
        <dbReference type="Google" id="ProtNLM"/>
    </source>
</evidence>
<evidence type="ECO:0000256" key="3">
    <source>
        <dbReference type="ARBA" id="ARBA00023163"/>
    </source>
</evidence>
<name>A0ABR2JTY1_9EUKA</name>
<protein>
    <recommendedName>
        <fullName evidence="6">TATA-box-binding protein</fullName>
    </recommendedName>
</protein>
<dbReference type="InterPro" id="IPR012295">
    <property type="entry name" value="TBP_dom_sf"/>
</dbReference>
<organism evidence="4 5">
    <name type="scientific">Tritrichomonas musculus</name>
    <dbReference type="NCBI Taxonomy" id="1915356"/>
    <lineage>
        <taxon>Eukaryota</taxon>
        <taxon>Metamonada</taxon>
        <taxon>Parabasalia</taxon>
        <taxon>Tritrichomonadida</taxon>
        <taxon>Tritrichomonadidae</taxon>
        <taxon>Tritrichomonas</taxon>
    </lineage>
</organism>
<dbReference type="Proteomes" id="UP001470230">
    <property type="component" value="Unassembled WGS sequence"/>
</dbReference>
<keyword evidence="2" id="KW-0238">DNA-binding</keyword>
<evidence type="ECO:0000313" key="4">
    <source>
        <dbReference type="EMBL" id="KAK8881687.1"/>
    </source>
</evidence>
<dbReference type="Pfam" id="PF00352">
    <property type="entry name" value="TBP"/>
    <property type="match status" value="2"/>
</dbReference>
<comment type="similarity">
    <text evidence="1">Belongs to the TBP family.</text>
</comment>
<keyword evidence="5" id="KW-1185">Reference proteome</keyword>
<dbReference type="InterPro" id="IPR000814">
    <property type="entry name" value="TBP"/>
</dbReference>
<comment type="caution">
    <text evidence="4">The sequence shown here is derived from an EMBL/GenBank/DDBJ whole genome shotgun (WGS) entry which is preliminary data.</text>
</comment>
<evidence type="ECO:0000256" key="1">
    <source>
        <dbReference type="ARBA" id="ARBA00005560"/>
    </source>
</evidence>
<dbReference type="Gene3D" id="3.30.310.10">
    <property type="entry name" value="TATA-Binding Protein"/>
    <property type="match status" value="2"/>
</dbReference>
<reference evidence="4 5" key="1">
    <citation type="submission" date="2024-04" db="EMBL/GenBank/DDBJ databases">
        <title>Tritrichomonas musculus Genome.</title>
        <authorList>
            <person name="Alves-Ferreira E."/>
            <person name="Grigg M."/>
            <person name="Lorenzi H."/>
            <person name="Galac M."/>
        </authorList>
    </citation>
    <scope>NUCLEOTIDE SEQUENCE [LARGE SCALE GENOMIC DNA]</scope>
    <source>
        <strain evidence="4 5">EAF2021</strain>
    </source>
</reference>
<proteinExistence type="inferred from homology"/>
<dbReference type="PANTHER" id="PTHR10126">
    <property type="entry name" value="TATA-BOX BINDING PROTEIN"/>
    <property type="match status" value="1"/>
</dbReference>
<keyword evidence="3" id="KW-0804">Transcription</keyword>
<sequence length="237" mass="26899">MNDDEFIGINDELNEETLKKYEELAERDDKDSNDTNNNKEITSSGCPLIPRVVNIVACVEYGVPFDLNKIATHLRNAEFNPKRFPAATIRIQEPKATALAFKNGKVNIVGCTTEDDAYLSARKFGRIFKNLGFNVQMKSFNIANIVATMNCQFPIHLESLASSKHKLFCTYNPEVFSGFIYRVNQRPKCTFLVFVSGKIIVTGAKKIEHIHSAINYLYPILQQYARNFQGKDDDDDQ</sequence>
<evidence type="ECO:0000256" key="2">
    <source>
        <dbReference type="ARBA" id="ARBA00023125"/>
    </source>
</evidence>
<evidence type="ECO:0000313" key="5">
    <source>
        <dbReference type="Proteomes" id="UP001470230"/>
    </source>
</evidence>
<dbReference type="PRINTS" id="PR00686">
    <property type="entry name" value="TIFACTORIID"/>
</dbReference>